<gene>
    <name evidence="2" type="ORF">H9861_00260</name>
</gene>
<accession>A0A9D1UVK2</accession>
<dbReference type="Proteomes" id="UP000823963">
    <property type="component" value="Unassembled WGS sequence"/>
</dbReference>
<feature type="compositionally biased region" description="Basic residues" evidence="1">
    <location>
        <begin position="12"/>
        <end position="22"/>
    </location>
</feature>
<evidence type="ECO:0000256" key="1">
    <source>
        <dbReference type="SAM" id="MobiDB-lite"/>
    </source>
</evidence>
<protein>
    <submittedName>
        <fullName evidence="2">Uncharacterized protein</fullName>
    </submittedName>
</protein>
<sequence>MATSKSQLKANAKWKNKNKDKQRKYQYRSYAKSFIRNMADENDLDELSTLIENRRKELK</sequence>
<organism evidence="2 3">
    <name type="scientific">Candidatus Ligilactobacillus excrementigallinarum</name>
    <dbReference type="NCBI Taxonomy" id="2838641"/>
    <lineage>
        <taxon>Bacteria</taxon>
        <taxon>Bacillati</taxon>
        <taxon>Bacillota</taxon>
        <taxon>Bacilli</taxon>
        <taxon>Lactobacillales</taxon>
        <taxon>Lactobacillaceae</taxon>
        <taxon>Ligilactobacillus</taxon>
    </lineage>
</organism>
<dbReference type="EMBL" id="DXFP01000003">
    <property type="protein sequence ID" value="HIX01176.1"/>
    <property type="molecule type" value="Genomic_DNA"/>
</dbReference>
<feature type="region of interest" description="Disordered" evidence="1">
    <location>
        <begin position="1"/>
        <end position="22"/>
    </location>
</feature>
<name>A0A9D1UVK2_9LACO</name>
<proteinExistence type="predicted"/>
<comment type="caution">
    <text evidence="2">The sequence shown here is derived from an EMBL/GenBank/DDBJ whole genome shotgun (WGS) entry which is preliminary data.</text>
</comment>
<evidence type="ECO:0000313" key="3">
    <source>
        <dbReference type="Proteomes" id="UP000823963"/>
    </source>
</evidence>
<reference evidence="2" key="1">
    <citation type="journal article" date="2021" name="PeerJ">
        <title>Extensive microbial diversity within the chicken gut microbiome revealed by metagenomics and culture.</title>
        <authorList>
            <person name="Gilroy R."/>
            <person name="Ravi A."/>
            <person name="Getino M."/>
            <person name="Pursley I."/>
            <person name="Horton D.L."/>
            <person name="Alikhan N.F."/>
            <person name="Baker D."/>
            <person name="Gharbi K."/>
            <person name="Hall N."/>
            <person name="Watson M."/>
            <person name="Adriaenssens E.M."/>
            <person name="Foster-Nyarko E."/>
            <person name="Jarju S."/>
            <person name="Secka A."/>
            <person name="Antonio M."/>
            <person name="Oren A."/>
            <person name="Chaudhuri R.R."/>
            <person name="La Ragione R."/>
            <person name="Hildebrand F."/>
            <person name="Pallen M.J."/>
        </authorList>
    </citation>
    <scope>NUCLEOTIDE SEQUENCE</scope>
    <source>
        <strain evidence="2">6627</strain>
    </source>
</reference>
<reference evidence="2" key="2">
    <citation type="submission" date="2021-04" db="EMBL/GenBank/DDBJ databases">
        <authorList>
            <person name="Gilroy R."/>
        </authorList>
    </citation>
    <scope>NUCLEOTIDE SEQUENCE</scope>
    <source>
        <strain evidence="2">6627</strain>
    </source>
</reference>
<dbReference type="AlphaFoldDB" id="A0A9D1UVK2"/>
<evidence type="ECO:0000313" key="2">
    <source>
        <dbReference type="EMBL" id="HIX01176.1"/>
    </source>
</evidence>